<accession>A0A9P6HSA6</accession>
<feature type="domain" description="Protein kinase" evidence="2">
    <location>
        <begin position="1"/>
        <end position="207"/>
    </location>
</feature>
<dbReference type="PIRSF" id="PIRSF000654">
    <property type="entry name" value="Integrin-linked_kinase"/>
    <property type="match status" value="1"/>
</dbReference>
<keyword evidence="4" id="KW-1185">Reference proteome</keyword>
<reference evidence="3" key="1">
    <citation type="journal article" date="2020" name="Nat. Commun.">
        <title>Large-scale genome sequencing of mycorrhizal fungi provides insights into the early evolution of symbiotic traits.</title>
        <authorList>
            <person name="Miyauchi S."/>
            <person name="Kiss E."/>
            <person name="Kuo A."/>
            <person name="Drula E."/>
            <person name="Kohler A."/>
            <person name="Sanchez-Garcia M."/>
            <person name="Morin E."/>
            <person name="Andreopoulos B."/>
            <person name="Barry K.W."/>
            <person name="Bonito G."/>
            <person name="Buee M."/>
            <person name="Carver A."/>
            <person name="Chen C."/>
            <person name="Cichocki N."/>
            <person name="Clum A."/>
            <person name="Culley D."/>
            <person name="Crous P.W."/>
            <person name="Fauchery L."/>
            <person name="Girlanda M."/>
            <person name="Hayes R.D."/>
            <person name="Keri Z."/>
            <person name="LaButti K."/>
            <person name="Lipzen A."/>
            <person name="Lombard V."/>
            <person name="Magnuson J."/>
            <person name="Maillard F."/>
            <person name="Murat C."/>
            <person name="Nolan M."/>
            <person name="Ohm R.A."/>
            <person name="Pangilinan J."/>
            <person name="Pereira M.F."/>
            <person name="Perotto S."/>
            <person name="Peter M."/>
            <person name="Pfister S."/>
            <person name="Riley R."/>
            <person name="Sitrit Y."/>
            <person name="Stielow J.B."/>
            <person name="Szollosi G."/>
            <person name="Zifcakova L."/>
            <person name="Stursova M."/>
            <person name="Spatafora J.W."/>
            <person name="Tedersoo L."/>
            <person name="Vaario L.M."/>
            <person name="Yamada A."/>
            <person name="Yan M."/>
            <person name="Wang P."/>
            <person name="Xu J."/>
            <person name="Bruns T."/>
            <person name="Baldrian P."/>
            <person name="Vilgalys R."/>
            <person name="Dunand C."/>
            <person name="Henrissat B."/>
            <person name="Grigoriev I.V."/>
            <person name="Hibbett D."/>
            <person name="Nagy L.G."/>
            <person name="Martin F.M."/>
        </authorList>
    </citation>
    <scope>NUCLEOTIDE SEQUENCE</scope>
    <source>
        <strain evidence="3">UH-Tt-Lm1</strain>
    </source>
</reference>
<gene>
    <name evidence="3" type="ORF">BJ322DRAFT_995787</name>
</gene>
<evidence type="ECO:0000259" key="2">
    <source>
        <dbReference type="PROSITE" id="PS50011"/>
    </source>
</evidence>
<sequence>QIVKWKRLTHPNIVPFLGITNEPIHVVWAQAPGVDLSEYINNHPDTNRLDLLIDIADGLNYLHSHDVSHGDLGGPNIIVDDSGRPCITEYGLAEVFGPGILTGSNPCRRWGEPCLTWWPSWRKGDVFSFAMVTIEAFTGQAPFFPEPDSVALSALERGERPERPTHVDLTAKLWALVERCWDKNEENRPKMLEVLEILRDWSVFPFLAANRSLENPHQPQRCPSSRPSPSTSII</sequence>
<proteinExistence type="predicted"/>
<dbReference type="GO" id="GO:0004674">
    <property type="term" value="F:protein serine/threonine kinase activity"/>
    <property type="evidence" value="ECO:0007669"/>
    <property type="project" value="TreeGrafter"/>
</dbReference>
<protein>
    <submittedName>
        <fullName evidence="3">Kinase-like domain-containing protein</fullName>
    </submittedName>
</protein>
<dbReference type="OrthoDB" id="4062651at2759"/>
<dbReference type="PANTHER" id="PTHR44329">
    <property type="entry name" value="SERINE/THREONINE-PROTEIN KINASE TNNI3K-RELATED"/>
    <property type="match status" value="1"/>
</dbReference>
<dbReference type="SUPFAM" id="SSF56112">
    <property type="entry name" value="Protein kinase-like (PK-like)"/>
    <property type="match status" value="1"/>
</dbReference>
<keyword evidence="3" id="KW-0418">Kinase</keyword>
<keyword evidence="3" id="KW-0808">Transferase</keyword>
<dbReference type="PROSITE" id="PS50011">
    <property type="entry name" value="PROTEIN_KINASE_DOM"/>
    <property type="match status" value="1"/>
</dbReference>
<feature type="non-terminal residue" evidence="3">
    <location>
        <position position="234"/>
    </location>
</feature>
<evidence type="ECO:0000256" key="1">
    <source>
        <dbReference type="SAM" id="MobiDB-lite"/>
    </source>
</evidence>
<organism evidence="3 4">
    <name type="scientific">Thelephora terrestris</name>
    <dbReference type="NCBI Taxonomy" id="56493"/>
    <lineage>
        <taxon>Eukaryota</taxon>
        <taxon>Fungi</taxon>
        <taxon>Dikarya</taxon>
        <taxon>Basidiomycota</taxon>
        <taxon>Agaricomycotina</taxon>
        <taxon>Agaricomycetes</taxon>
        <taxon>Thelephorales</taxon>
        <taxon>Thelephoraceae</taxon>
        <taxon>Thelephora</taxon>
    </lineage>
</organism>
<dbReference type="InterPro" id="IPR011009">
    <property type="entry name" value="Kinase-like_dom_sf"/>
</dbReference>
<dbReference type="AlphaFoldDB" id="A0A9P6HSA6"/>
<dbReference type="InterPro" id="IPR000719">
    <property type="entry name" value="Prot_kinase_dom"/>
</dbReference>
<dbReference type="EMBL" id="WIUZ02000001">
    <property type="protein sequence ID" value="KAF9792026.1"/>
    <property type="molecule type" value="Genomic_DNA"/>
</dbReference>
<evidence type="ECO:0000313" key="4">
    <source>
        <dbReference type="Proteomes" id="UP000736335"/>
    </source>
</evidence>
<dbReference type="Proteomes" id="UP000736335">
    <property type="component" value="Unassembled WGS sequence"/>
</dbReference>
<dbReference type="Pfam" id="PF07714">
    <property type="entry name" value="PK_Tyr_Ser-Thr"/>
    <property type="match status" value="1"/>
</dbReference>
<dbReference type="Gene3D" id="1.10.510.10">
    <property type="entry name" value="Transferase(Phosphotransferase) domain 1"/>
    <property type="match status" value="1"/>
</dbReference>
<dbReference type="InterPro" id="IPR001245">
    <property type="entry name" value="Ser-Thr/Tyr_kinase_cat_dom"/>
</dbReference>
<evidence type="ECO:0000313" key="3">
    <source>
        <dbReference type="EMBL" id="KAF9792026.1"/>
    </source>
</evidence>
<reference evidence="3" key="2">
    <citation type="submission" date="2020-11" db="EMBL/GenBank/DDBJ databases">
        <authorList>
            <consortium name="DOE Joint Genome Institute"/>
            <person name="Kuo A."/>
            <person name="Miyauchi S."/>
            <person name="Kiss E."/>
            <person name="Drula E."/>
            <person name="Kohler A."/>
            <person name="Sanchez-Garcia M."/>
            <person name="Andreopoulos B."/>
            <person name="Barry K.W."/>
            <person name="Bonito G."/>
            <person name="Buee M."/>
            <person name="Carver A."/>
            <person name="Chen C."/>
            <person name="Cichocki N."/>
            <person name="Clum A."/>
            <person name="Culley D."/>
            <person name="Crous P.W."/>
            <person name="Fauchery L."/>
            <person name="Girlanda M."/>
            <person name="Hayes R."/>
            <person name="Keri Z."/>
            <person name="Labutti K."/>
            <person name="Lipzen A."/>
            <person name="Lombard V."/>
            <person name="Magnuson J."/>
            <person name="Maillard F."/>
            <person name="Morin E."/>
            <person name="Murat C."/>
            <person name="Nolan M."/>
            <person name="Ohm R."/>
            <person name="Pangilinan J."/>
            <person name="Pereira M."/>
            <person name="Perotto S."/>
            <person name="Peter M."/>
            <person name="Riley R."/>
            <person name="Sitrit Y."/>
            <person name="Stielow B."/>
            <person name="Szollosi G."/>
            <person name="Zifcakova L."/>
            <person name="Stursova M."/>
            <person name="Spatafora J.W."/>
            <person name="Tedersoo L."/>
            <person name="Vaario L.-M."/>
            <person name="Yamada A."/>
            <person name="Yan M."/>
            <person name="Wang P."/>
            <person name="Xu J."/>
            <person name="Bruns T."/>
            <person name="Baldrian P."/>
            <person name="Vilgalys R."/>
            <person name="Henrissat B."/>
            <person name="Grigoriev I.V."/>
            <person name="Hibbett D."/>
            <person name="Nagy L.G."/>
            <person name="Martin F.M."/>
        </authorList>
    </citation>
    <scope>NUCLEOTIDE SEQUENCE</scope>
    <source>
        <strain evidence="3">UH-Tt-Lm1</strain>
    </source>
</reference>
<feature type="compositionally biased region" description="Low complexity" evidence="1">
    <location>
        <begin position="216"/>
        <end position="234"/>
    </location>
</feature>
<name>A0A9P6HSA6_9AGAM</name>
<comment type="caution">
    <text evidence="3">The sequence shown here is derived from an EMBL/GenBank/DDBJ whole genome shotgun (WGS) entry which is preliminary data.</text>
</comment>
<feature type="region of interest" description="Disordered" evidence="1">
    <location>
        <begin position="214"/>
        <end position="234"/>
    </location>
</feature>
<dbReference type="InterPro" id="IPR051681">
    <property type="entry name" value="Ser/Thr_Kinases-Pseudokinases"/>
</dbReference>
<dbReference type="GO" id="GO:0005524">
    <property type="term" value="F:ATP binding"/>
    <property type="evidence" value="ECO:0007669"/>
    <property type="project" value="InterPro"/>
</dbReference>